<evidence type="ECO:0000256" key="1">
    <source>
        <dbReference type="ARBA" id="ARBA00004196"/>
    </source>
</evidence>
<dbReference type="STRING" id="1499967.U27_06987"/>
<comment type="similarity">
    <text evidence="2">Belongs to the bacterial solute-binding protein 2 family.</text>
</comment>
<gene>
    <name evidence="10" type="ORF">U27_06987</name>
</gene>
<comment type="subunit">
    <text evidence="3">The complex is composed of two ATP-binding proteins (LsrA), two transmembrane proteins (LsrC and LsrD) and a solute-binding protein (LsrB).</text>
</comment>
<dbReference type="NCBIfam" id="NF011937">
    <property type="entry name" value="PRK15408.1"/>
    <property type="match status" value="1"/>
</dbReference>
<evidence type="ECO:0000256" key="3">
    <source>
        <dbReference type="ARBA" id="ARBA00011262"/>
    </source>
</evidence>
<feature type="domain" description="Periplasmic binding protein" evidence="9">
    <location>
        <begin position="29"/>
        <end position="289"/>
    </location>
</feature>
<dbReference type="SUPFAM" id="SSF53822">
    <property type="entry name" value="Periplasmic binding protein-like I"/>
    <property type="match status" value="1"/>
</dbReference>
<comment type="subcellular location">
    <subcellularLocation>
        <location evidence="1">Cell envelope</location>
    </subcellularLocation>
</comment>
<dbReference type="InterPro" id="IPR025997">
    <property type="entry name" value="SBP_2_dom"/>
</dbReference>
<feature type="signal peptide" evidence="8">
    <location>
        <begin position="1"/>
        <end position="21"/>
    </location>
</feature>
<dbReference type="Proteomes" id="UP000030661">
    <property type="component" value="Unassembled WGS sequence"/>
</dbReference>
<evidence type="ECO:0000256" key="8">
    <source>
        <dbReference type="SAM" id="SignalP"/>
    </source>
</evidence>
<dbReference type="InterPro" id="IPR050555">
    <property type="entry name" value="Bact_Solute-Bind_Prot2"/>
</dbReference>
<sequence>MKKLMILMLTGLLVLSLVAGASAEKKFKIAFVPKIIGNTFFEVAGANAVAMGEQLGVEVKYDGPTEASVAGQVKFINTFVNMGYDAIVVSALDPQGLNQALKRAIDRGVVVVTWDSDVDPDYRTFYVNQGTPDLLGRQLVDMVVNQLGTWHGPLKVAFHYSSPTVTDQNSWVNFAKKIIAEEYPDWEIVTTQYSDMDFPKAVSVGEQILKTYPDVNAIICPDSTAFPGQAKAVENLNMIGKVAVVGFTTPSTIKQYIERGTVLQGGLWDCGVQGAAGVYVAYKLLNGEKIEVGTPFEIPNIPGQFNVVPNKLQGGEMYEREKYEGVTDNGIVLLPERLVFTRYNIDKYNF</sequence>
<comment type="function">
    <text evidence="7">Part of the ABC transporter complex LsrABCD involved in autoinducer 2 (AI-2) import. Binds AI-2 and delivers it to the LsrC and LsrD permeases.</text>
</comment>
<dbReference type="PANTHER" id="PTHR30036">
    <property type="entry name" value="D-XYLOSE-BINDING PERIPLASMIC PROTEIN"/>
    <property type="match status" value="1"/>
</dbReference>
<dbReference type="EMBL" id="DF820471">
    <property type="protein sequence ID" value="GAK60000.1"/>
    <property type="molecule type" value="Genomic_DNA"/>
</dbReference>
<dbReference type="InterPro" id="IPR030159">
    <property type="entry name" value="LsrB"/>
</dbReference>
<dbReference type="Gene3D" id="3.40.50.2300">
    <property type="match status" value="2"/>
</dbReference>
<dbReference type="AlphaFoldDB" id="A0A081C5Z5"/>
<keyword evidence="6" id="KW-0574">Periplasm</keyword>
<evidence type="ECO:0000259" key="9">
    <source>
        <dbReference type="Pfam" id="PF13407"/>
    </source>
</evidence>
<keyword evidence="11" id="KW-1185">Reference proteome</keyword>
<reference evidence="10" key="1">
    <citation type="journal article" date="2015" name="PeerJ">
        <title>First genomic representation of candidate bacterial phylum KSB3 points to enhanced environmental sensing as a trigger of wastewater bulking.</title>
        <authorList>
            <person name="Sekiguchi Y."/>
            <person name="Ohashi A."/>
            <person name="Parks D.H."/>
            <person name="Yamauchi T."/>
            <person name="Tyson G.W."/>
            <person name="Hugenholtz P."/>
        </authorList>
    </citation>
    <scope>NUCLEOTIDE SEQUENCE [LARGE SCALE GENOMIC DNA]</scope>
</reference>
<proteinExistence type="inferred from homology"/>
<dbReference type="PANTHER" id="PTHR30036:SF7">
    <property type="entry name" value="ABC TRANSPORTER PERIPLASMIC-BINDING PROTEIN YPHF"/>
    <property type="match status" value="1"/>
</dbReference>
<evidence type="ECO:0000256" key="5">
    <source>
        <dbReference type="ARBA" id="ARBA00022729"/>
    </source>
</evidence>
<evidence type="ECO:0000313" key="11">
    <source>
        <dbReference type="Proteomes" id="UP000030661"/>
    </source>
</evidence>
<organism evidence="10">
    <name type="scientific">Vecturithrix granuli</name>
    <dbReference type="NCBI Taxonomy" id="1499967"/>
    <lineage>
        <taxon>Bacteria</taxon>
        <taxon>Candidatus Moduliflexota</taxon>
        <taxon>Candidatus Vecturitrichia</taxon>
        <taxon>Candidatus Vecturitrichales</taxon>
        <taxon>Candidatus Vecturitrichaceae</taxon>
        <taxon>Candidatus Vecturithrix</taxon>
    </lineage>
</organism>
<evidence type="ECO:0000313" key="10">
    <source>
        <dbReference type="EMBL" id="GAK60000.1"/>
    </source>
</evidence>
<dbReference type="InterPro" id="IPR028082">
    <property type="entry name" value="Peripla_BP_I"/>
</dbReference>
<dbReference type="CDD" id="cd20003">
    <property type="entry name" value="PBP1_LsrB_Quorum_Sensing"/>
    <property type="match status" value="1"/>
</dbReference>
<dbReference type="GO" id="GO:0030288">
    <property type="term" value="C:outer membrane-bounded periplasmic space"/>
    <property type="evidence" value="ECO:0007669"/>
    <property type="project" value="TreeGrafter"/>
</dbReference>
<evidence type="ECO:0000256" key="4">
    <source>
        <dbReference type="ARBA" id="ARBA00014452"/>
    </source>
</evidence>
<dbReference type="GO" id="GO:0030246">
    <property type="term" value="F:carbohydrate binding"/>
    <property type="evidence" value="ECO:0007669"/>
    <property type="project" value="TreeGrafter"/>
</dbReference>
<keyword evidence="5 8" id="KW-0732">Signal</keyword>
<dbReference type="Pfam" id="PF13407">
    <property type="entry name" value="Peripla_BP_4"/>
    <property type="match status" value="1"/>
</dbReference>
<protein>
    <recommendedName>
        <fullName evidence="4">Autoinducer 2-binding protein LsrB</fullName>
    </recommendedName>
</protein>
<name>A0A081C5Z5_VECG1</name>
<dbReference type="eggNOG" id="COG1879">
    <property type="taxonomic scope" value="Bacteria"/>
</dbReference>
<evidence type="ECO:0000256" key="2">
    <source>
        <dbReference type="ARBA" id="ARBA00007639"/>
    </source>
</evidence>
<dbReference type="GO" id="GO:0043190">
    <property type="term" value="C:ATP-binding cassette (ABC) transporter complex"/>
    <property type="evidence" value="ECO:0007669"/>
    <property type="project" value="InterPro"/>
</dbReference>
<feature type="chain" id="PRO_5001755615" description="Autoinducer 2-binding protein LsrB" evidence="8">
    <location>
        <begin position="22"/>
        <end position="350"/>
    </location>
</feature>
<accession>A0A081C5Z5</accession>
<dbReference type="HOGENOM" id="CLU_037628_3_0_0"/>
<evidence type="ECO:0000256" key="7">
    <source>
        <dbReference type="ARBA" id="ARBA00025060"/>
    </source>
</evidence>
<evidence type="ECO:0000256" key="6">
    <source>
        <dbReference type="ARBA" id="ARBA00022764"/>
    </source>
</evidence>